<accession>A0ABY5NXE9</accession>
<dbReference type="EMBL" id="CP102451">
    <property type="protein sequence ID" value="UUV98326.1"/>
    <property type="molecule type" value="Genomic_DNA"/>
</dbReference>
<keyword evidence="1" id="KW-0732">Signal</keyword>
<keyword evidence="4" id="KW-1185">Reference proteome</keyword>
<evidence type="ECO:0000313" key="4">
    <source>
        <dbReference type="Proteomes" id="UP001058273"/>
    </source>
</evidence>
<evidence type="ECO:0000259" key="2">
    <source>
        <dbReference type="Pfam" id="PF17936"/>
    </source>
</evidence>
<sequence>MDRLFKNIVCFSTICFFFMINTTVFADVHVNNKQELKTAFADQSVTKIILDDDITINEYLTVKLINKDLIIDGKGHRLLSDRGYSINLSGNKQMIISDIILGSVGNASGYYLFNGKSSQVNFSLEDVTTTKNNNVGLAITDGKIQILNNNKHSTEWYLDSNTDRSSNSLLSSGSFLLLNSDLSVNVNKGSFFYSSGRNNVEFEVNNSKLNNVSQSSITNIYIEGIATKMKFLNNSNINIRNESSSTAGIDSSGMIWGIGNSYENTGMTFTIDSSEVDFYSKGMSALVFKGRSSSFYLNNNSDLFIESDEIKDGASGKYPSIRYGFYGGATFKIDNNSEMYIKKNRGQSAGIRMVDDDNKVLVAGGSRFKVYNAGSPGDTRWNYSQAIEYGDGAKKNLFELQDKGSTVDLDAQNGGAITSRGDAKIIMHPETTFSAVGHAAYTTFSATELTMILDSPRYFDFSNTYVGKSIVETNSATSEMNLTNSLLSIWDKNNDIMTTTPLKSFNKLNLRLNGVNFSNIVSTTNSDFNSTIYKSMNNLSRINANNSKPVIDHIIQPTNADKFIFVHASVPQKYDELRDAFEDEVTVEGRIILPNDDEFIFKGKTASSMEIYGKKDQKGYAKISVPKSDFLVKGSKIVIDRAYRGEEETKIEAIKIAPPVEVINVIPPKLAEINNKFIQSSDEILSGTGTPQATVLLKVNNEWLNNTSIVNSEGKFTIELPRGLKKGDIIQVFLRDQEKKLNISDPPITNTIDGNINPSEDLKYHDAIFSGAPKLKVGGSLSFQSVPAEINFGTIKTSGKLLELSPLYVSGNLVIHDDRDEQVKSEWRLLLKTGQQFVDNTDSSKVLSKSSWLYKNKIGNNILITDQFSIIESSLNFQGAISNISDTWGENKGLELRIPVENQLVGEYEGTLEWQLESVPSND</sequence>
<evidence type="ECO:0000256" key="1">
    <source>
        <dbReference type="SAM" id="SignalP"/>
    </source>
</evidence>
<dbReference type="Pfam" id="PF17936">
    <property type="entry name" value="Big_6"/>
    <property type="match status" value="1"/>
</dbReference>
<evidence type="ECO:0000313" key="3">
    <source>
        <dbReference type="EMBL" id="UUV98326.1"/>
    </source>
</evidence>
<reference evidence="3" key="2">
    <citation type="submission" date="2022-08" db="EMBL/GenBank/DDBJ databases">
        <authorList>
            <person name="Poehlein A."/>
            <person name="Guzman J."/>
            <person name="Daniel R."/>
            <person name="Vilcinskas A."/>
        </authorList>
    </citation>
    <scope>NUCLEOTIDE SEQUENCE</scope>
    <source>
        <strain evidence="3">G314FT</strain>
    </source>
</reference>
<feature type="chain" id="PRO_5045189421" description="Bacterial Ig domain-containing protein" evidence="1">
    <location>
        <begin position="27"/>
        <end position="923"/>
    </location>
</feature>
<organism evidence="3 4">
    <name type="scientific">Vagococcus luciliae</name>
    <dbReference type="NCBI Taxonomy" id="2920380"/>
    <lineage>
        <taxon>Bacteria</taxon>
        <taxon>Bacillati</taxon>
        <taxon>Bacillota</taxon>
        <taxon>Bacilli</taxon>
        <taxon>Lactobacillales</taxon>
        <taxon>Enterococcaceae</taxon>
        <taxon>Vagococcus</taxon>
    </lineage>
</organism>
<proteinExistence type="predicted"/>
<name>A0ABY5NXE9_9ENTE</name>
<dbReference type="RefSeq" id="WP_257701888.1">
    <property type="nucleotide sequence ID" value="NZ_CP102451.1"/>
</dbReference>
<reference evidence="3" key="1">
    <citation type="submission" date="2022-08" db="EMBL/GenBank/DDBJ databases">
        <title>Genome sequence of Vagococcus luciliae DSM 112651.</title>
        <authorList>
            <person name="Juan G."/>
            <person name="Anja P."/>
            <person name="Rolf D."/>
            <person name="Kampfer P."/>
            <person name="Vilcinskas A."/>
        </authorList>
    </citation>
    <scope>NUCLEOTIDE SEQUENCE</scope>
    <source>
        <strain evidence="3">G314FT</strain>
    </source>
</reference>
<feature type="domain" description="Bacterial Ig" evidence="2">
    <location>
        <begin position="674"/>
        <end position="738"/>
    </location>
</feature>
<dbReference type="InterPro" id="IPR041498">
    <property type="entry name" value="Big_6"/>
</dbReference>
<dbReference type="Proteomes" id="UP001058273">
    <property type="component" value="Chromosome"/>
</dbReference>
<dbReference type="InterPro" id="IPR046776">
    <property type="entry name" value="Pectate_lyase_5"/>
</dbReference>
<gene>
    <name evidence="3" type="ORF">G314FT_04420</name>
</gene>
<protein>
    <recommendedName>
        <fullName evidence="2">Bacterial Ig domain-containing protein</fullName>
    </recommendedName>
</protein>
<feature type="signal peptide" evidence="1">
    <location>
        <begin position="1"/>
        <end position="26"/>
    </location>
</feature>
<dbReference type="Pfam" id="PF20585">
    <property type="entry name" value="Pectate_lyase_5"/>
    <property type="match status" value="1"/>
</dbReference>